<evidence type="ECO:0000313" key="2">
    <source>
        <dbReference type="EMBL" id="MFC5144552.1"/>
    </source>
</evidence>
<proteinExistence type="predicted"/>
<dbReference type="RefSeq" id="WP_382038448.1">
    <property type="nucleotide sequence ID" value="NZ_JBHSKJ010000003.1"/>
</dbReference>
<organism evidence="2 3">
    <name type="scientific">Streptomyces aureoversilis</name>
    <dbReference type="NCBI Taxonomy" id="67277"/>
    <lineage>
        <taxon>Bacteria</taxon>
        <taxon>Bacillati</taxon>
        <taxon>Actinomycetota</taxon>
        <taxon>Actinomycetes</taxon>
        <taxon>Kitasatosporales</taxon>
        <taxon>Streptomycetaceae</taxon>
        <taxon>Streptomyces</taxon>
    </lineage>
</organism>
<sequence length="171" mass="17974">MIGAASDPFEGHDFGTLLAIMLCGTATLAGLASYLLSSFTRRRRSSYTPATICGDVAASFCAGALSLYLWGCAQILLTSLEGEYKFEACEKAGGFERAKQVDAYIGDYIPLRFTCHMPGGEPGFEAVIPGYLNPSMAALLLAALAVGIASAALHMRQRRGSTPPQGVGEPT</sequence>
<dbReference type="Proteomes" id="UP001596222">
    <property type="component" value="Unassembled WGS sequence"/>
</dbReference>
<evidence type="ECO:0008006" key="4">
    <source>
        <dbReference type="Google" id="ProtNLM"/>
    </source>
</evidence>
<dbReference type="EMBL" id="JBHSKJ010000003">
    <property type="protein sequence ID" value="MFC5144552.1"/>
    <property type="molecule type" value="Genomic_DNA"/>
</dbReference>
<evidence type="ECO:0000313" key="3">
    <source>
        <dbReference type="Proteomes" id="UP001596222"/>
    </source>
</evidence>
<comment type="caution">
    <text evidence="2">The sequence shown here is derived from an EMBL/GenBank/DDBJ whole genome shotgun (WGS) entry which is preliminary data.</text>
</comment>
<accession>A0ABV9ZTS7</accession>
<keyword evidence="1" id="KW-0812">Transmembrane</keyword>
<reference evidence="3" key="1">
    <citation type="journal article" date="2019" name="Int. J. Syst. Evol. Microbiol.">
        <title>The Global Catalogue of Microorganisms (GCM) 10K type strain sequencing project: providing services to taxonomists for standard genome sequencing and annotation.</title>
        <authorList>
            <consortium name="The Broad Institute Genomics Platform"/>
            <consortium name="The Broad Institute Genome Sequencing Center for Infectious Disease"/>
            <person name="Wu L."/>
            <person name="Ma J."/>
        </authorList>
    </citation>
    <scope>NUCLEOTIDE SEQUENCE [LARGE SCALE GENOMIC DNA]</scope>
    <source>
        <strain evidence="3">CGMCC 4.1641</strain>
    </source>
</reference>
<keyword evidence="3" id="KW-1185">Reference proteome</keyword>
<evidence type="ECO:0000256" key="1">
    <source>
        <dbReference type="SAM" id="Phobius"/>
    </source>
</evidence>
<gene>
    <name evidence="2" type="ORF">ACFPP6_07630</name>
</gene>
<feature type="transmembrane region" description="Helical" evidence="1">
    <location>
        <begin position="56"/>
        <end position="77"/>
    </location>
</feature>
<name>A0ABV9ZTS7_9ACTN</name>
<keyword evidence="1" id="KW-0472">Membrane</keyword>
<keyword evidence="1" id="KW-1133">Transmembrane helix</keyword>
<feature type="transmembrane region" description="Helical" evidence="1">
    <location>
        <begin position="14"/>
        <end position="36"/>
    </location>
</feature>
<protein>
    <recommendedName>
        <fullName evidence="4">Integral membrane protein</fullName>
    </recommendedName>
</protein>
<feature type="transmembrane region" description="Helical" evidence="1">
    <location>
        <begin position="131"/>
        <end position="153"/>
    </location>
</feature>